<evidence type="ECO:0000313" key="2">
    <source>
        <dbReference type="EMBL" id="RMB97800.1"/>
    </source>
</evidence>
<feature type="region of interest" description="Disordered" evidence="1">
    <location>
        <begin position="85"/>
        <end position="104"/>
    </location>
</feature>
<evidence type="ECO:0000313" key="3">
    <source>
        <dbReference type="Proteomes" id="UP000269221"/>
    </source>
</evidence>
<name>A0A3M0JC10_HIRRU</name>
<dbReference type="AlphaFoldDB" id="A0A3M0JC10"/>
<proteinExistence type="predicted"/>
<organism evidence="2 3">
    <name type="scientific">Hirundo rustica rustica</name>
    <dbReference type="NCBI Taxonomy" id="333673"/>
    <lineage>
        <taxon>Eukaryota</taxon>
        <taxon>Metazoa</taxon>
        <taxon>Chordata</taxon>
        <taxon>Craniata</taxon>
        <taxon>Vertebrata</taxon>
        <taxon>Euteleostomi</taxon>
        <taxon>Archelosauria</taxon>
        <taxon>Archosauria</taxon>
        <taxon>Dinosauria</taxon>
        <taxon>Saurischia</taxon>
        <taxon>Theropoda</taxon>
        <taxon>Coelurosauria</taxon>
        <taxon>Aves</taxon>
        <taxon>Neognathae</taxon>
        <taxon>Neoaves</taxon>
        <taxon>Telluraves</taxon>
        <taxon>Australaves</taxon>
        <taxon>Passeriformes</taxon>
        <taxon>Sylvioidea</taxon>
        <taxon>Hirundinidae</taxon>
        <taxon>Hirundo</taxon>
    </lineage>
</organism>
<feature type="compositionally biased region" description="Polar residues" evidence="1">
    <location>
        <begin position="85"/>
        <end position="94"/>
    </location>
</feature>
<dbReference type="EMBL" id="QRBI01000155">
    <property type="protein sequence ID" value="RMB97800.1"/>
    <property type="molecule type" value="Genomic_DNA"/>
</dbReference>
<reference evidence="2 3" key="1">
    <citation type="submission" date="2018-07" db="EMBL/GenBank/DDBJ databases">
        <title>A high quality draft genome assembly of the barn swallow (H. rustica rustica).</title>
        <authorList>
            <person name="Formenti G."/>
            <person name="Chiara M."/>
            <person name="Poveda L."/>
            <person name="Francoijs K.-J."/>
            <person name="Bonisoli-Alquati A."/>
            <person name="Canova L."/>
            <person name="Gianfranceschi L."/>
            <person name="Horner D.S."/>
            <person name="Saino N."/>
        </authorList>
    </citation>
    <scope>NUCLEOTIDE SEQUENCE [LARGE SCALE GENOMIC DNA]</scope>
    <source>
        <strain evidence="2">Chelidonia</strain>
        <tissue evidence="2">Blood</tissue>
    </source>
</reference>
<protein>
    <submittedName>
        <fullName evidence="2">Uncharacterized protein</fullName>
    </submittedName>
</protein>
<comment type="caution">
    <text evidence="2">The sequence shown here is derived from an EMBL/GenBank/DDBJ whole genome shotgun (WGS) entry which is preliminary data.</text>
</comment>
<keyword evidence="3" id="KW-1185">Reference proteome</keyword>
<sequence>MNPEPETSRTRTRLQLLIPTCPTWAQKVDLDSLLRGSTLDLRQKCENFPVRLFKVASIFKLPLLSNLLFKDIIEVKETMENCQFQNSQGNINPQNREKPQAPGA</sequence>
<feature type="compositionally biased region" description="Basic and acidic residues" evidence="1">
    <location>
        <begin position="95"/>
        <end position="104"/>
    </location>
</feature>
<dbReference type="Proteomes" id="UP000269221">
    <property type="component" value="Unassembled WGS sequence"/>
</dbReference>
<evidence type="ECO:0000256" key="1">
    <source>
        <dbReference type="SAM" id="MobiDB-lite"/>
    </source>
</evidence>
<accession>A0A3M0JC10</accession>
<gene>
    <name evidence="2" type="ORF">DUI87_25657</name>
</gene>